<evidence type="ECO:0000256" key="1">
    <source>
        <dbReference type="ARBA" id="ARBA00004429"/>
    </source>
</evidence>
<evidence type="ECO:0000256" key="2">
    <source>
        <dbReference type="ARBA" id="ARBA00022448"/>
    </source>
</evidence>
<comment type="function">
    <text evidence="9">Part of the tripartite ATP-independent periplasmic (TRAP) transport system.</text>
</comment>
<dbReference type="AlphaFoldDB" id="A0A1L3SVC5"/>
<organism evidence="11 12">
    <name type="scientific">Aquibium oceanicum</name>
    <dbReference type="NCBI Taxonomy" id="1670800"/>
    <lineage>
        <taxon>Bacteria</taxon>
        <taxon>Pseudomonadati</taxon>
        <taxon>Pseudomonadota</taxon>
        <taxon>Alphaproteobacteria</taxon>
        <taxon>Hyphomicrobiales</taxon>
        <taxon>Phyllobacteriaceae</taxon>
        <taxon>Aquibium</taxon>
    </lineage>
</organism>
<dbReference type="Proteomes" id="UP000182840">
    <property type="component" value="Chromosome"/>
</dbReference>
<dbReference type="Pfam" id="PF04290">
    <property type="entry name" value="DctQ"/>
    <property type="match status" value="1"/>
</dbReference>
<keyword evidence="6 9" id="KW-1133">Transmembrane helix</keyword>
<keyword evidence="4 9" id="KW-0997">Cell inner membrane</keyword>
<gene>
    <name evidence="11" type="ORF">BSQ44_19855</name>
</gene>
<keyword evidence="3" id="KW-1003">Cell membrane</keyword>
<feature type="transmembrane region" description="Helical" evidence="9">
    <location>
        <begin position="110"/>
        <end position="131"/>
    </location>
</feature>
<protein>
    <recommendedName>
        <fullName evidence="9">TRAP transporter small permease protein</fullName>
    </recommendedName>
</protein>
<keyword evidence="5 9" id="KW-0812">Transmembrane</keyword>
<feature type="domain" description="Tripartite ATP-independent periplasmic transporters DctQ component" evidence="10">
    <location>
        <begin position="41"/>
        <end position="170"/>
    </location>
</feature>
<feature type="transmembrane region" description="Helical" evidence="9">
    <location>
        <begin position="21"/>
        <end position="45"/>
    </location>
</feature>
<name>A0A1L3SVC5_9HYPH</name>
<dbReference type="GO" id="GO:0005886">
    <property type="term" value="C:plasma membrane"/>
    <property type="evidence" value="ECO:0007669"/>
    <property type="project" value="UniProtKB-SubCell"/>
</dbReference>
<dbReference type="EMBL" id="CP018171">
    <property type="protein sequence ID" value="APH73377.1"/>
    <property type="molecule type" value="Genomic_DNA"/>
</dbReference>
<evidence type="ECO:0000256" key="6">
    <source>
        <dbReference type="ARBA" id="ARBA00022989"/>
    </source>
</evidence>
<dbReference type="RefSeq" id="WP_072606847.1">
    <property type="nucleotide sequence ID" value="NZ_CP018171.1"/>
</dbReference>
<dbReference type="KEGG" id="meso:BSQ44_19855"/>
<evidence type="ECO:0000256" key="3">
    <source>
        <dbReference type="ARBA" id="ARBA00022475"/>
    </source>
</evidence>
<comment type="subunit">
    <text evidence="9">The complex comprises the extracytoplasmic solute receptor protein and the two transmembrane proteins.</text>
</comment>
<dbReference type="STRING" id="1670800.BSQ44_19855"/>
<evidence type="ECO:0000256" key="9">
    <source>
        <dbReference type="RuleBase" id="RU369079"/>
    </source>
</evidence>
<evidence type="ECO:0000259" key="10">
    <source>
        <dbReference type="Pfam" id="PF04290"/>
    </source>
</evidence>
<sequence>MSVERSPEPRRGSGPMKTVRRVADTMSTALNVIGTLLILGLVILVNADVIGRELFLSPISGVPEIVSMSIVAIVFLQVSQAFRMGRFTRTDAFLDAVSRRSSRVRSAIELLYVVAALALIWFVFSASYPLFEKAWERGTYVGTVGDFTAPEWPVKLVILIGSVALMIQMAIGGILALIGVIHPEDVSGGGQ</sequence>
<evidence type="ECO:0000313" key="12">
    <source>
        <dbReference type="Proteomes" id="UP000182840"/>
    </source>
</evidence>
<evidence type="ECO:0000256" key="5">
    <source>
        <dbReference type="ARBA" id="ARBA00022692"/>
    </source>
</evidence>
<feature type="transmembrane region" description="Helical" evidence="9">
    <location>
        <begin position="65"/>
        <end position="82"/>
    </location>
</feature>
<dbReference type="GO" id="GO:0022857">
    <property type="term" value="F:transmembrane transporter activity"/>
    <property type="evidence" value="ECO:0007669"/>
    <property type="project" value="UniProtKB-UniRule"/>
</dbReference>
<keyword evidence="2 9" id="KW-0813">Transport</keyword>
<proteinExistence type="inferred from homology"/>
<keyword evidence="12" id="KW-1185">Reference proteome</keyword>
<dbReference type="InterPro" id="IPR055348">
    <property type="entry name" value="DctQ"/>
</dbReference>
<dbReference type="OrthoDB" id="4250245at2"/>
<dbReference type="PANTHER" id="PTHR35011">
    <property type="entry name" value="2,3-DIKETO-L-GULONATE TRAP TRANSPORTER SMALL PERMEASE PROTEIN YIAM"/>
    <property type="match status" value="1"/>
</dbReference>
<evidence type="ECO:0000256" key="4">
    <source>
        <dbReference type="ARBA" id="ARBA00022519"/>
    </source>
</evidence>
<comment type="similarity">
    <text evidence="8 9">Belongs to the TRAP transporter small permease family.</text>
</comment>
<dbReference type="InterPro" id="IPR007387">
    <property type="entry name" value="TRAP_DctQ"/>
</dbReference>
<reference evidence="12" key="1">
    <citation type="submission" date="2016-11" db="EMBL/GenBank/DDBJ databases">
        <title>Mesorhizobium oceanicum sp. nov., isolated from deep seawater in South China Sea.</title>
        <authorList>
            <person name="Fu G.-Y."/>
        </authorList>
    </citation>
    <scope>NUCLEOTIDE SEQUENCE [LARGE SCALE GENOMIC DNA]</scope>
    <source>
        <strain evidence="12">B7</strain>
    </source>
</reference>
<feature type="transmembrane region" description="Helical" evidence="9">
    <location>
        <begin position="156"/>
        <end position="181"/>
    </location>
</feature>
<keyword evidence="7 9" id="KW-0472">Membrane</keyword>
<comment type="subcellular location">
    <subcellularLocation>
        <location evidence="1 9">Cell inner membrane</location>
        <topology evidence="1 9">Multi-pass membrane protein</topology>
    </subcellularLocation>
</comment>
<evidence type="ECO:0000256" key="7">
    <source>
        <dbReference type="ARBA" id="ARBA00023136"/>
    </source>
</evidence>
<accession>A0A1L3SVC5</accession>
<evidence type="ECO:0000313" key="11">
    <source>
        <dbReference type="EMBL" id="APH73377.1"/>
    </source>
</evidence>
<evidence type="ECO:0000256" key="8">
    <source>
        <dbReference type="ARBA" id="ARBA00038436"/>
    </source>
</evidence>